<accession>A0A6M4GZ24</accession>
<sequence length="85" mass="8754">MSTRKALLQSALAGLVALGLAQDGAAQSKDEKEKCYGIAKAGQNDCGTAQHTCAGKSKKDNAPDEWKYVAKGTCAKLGGKTNPGK</sequence>
<feature type="chain" id="PRO_5027068161" description="DUF2282 domain-containing protein" evidence="1">
    <location>
        <begin position="22"/>
        <end position="85"/>
    </location>
</feature>
<evidence type="ECO:0008006" key="4">
    <source>
        <dbReference type="Google" id="ProtNLM"/>
    </source>
</evidence>
<organism evidence="2 3">
    <name type="scientific">Usitatibacter rugosus</name>
    <dbReference type="NCBI Taxonomy" id="2732067"/>
    <lineage>
        <taxon>Bacteria</taxon>
        <taxon>Pseudomonadati</taxon>
        <taxon>Pseudomonadota</taxon>
        <taxon>Betaproteobacteria</taxon>
        <taxon>Nitrosomonadales</taxon>
        <taxon>Usitatibacteraceae</taxon>
        <taxon>Usitatibacter</taxon>
    </lineage>
</organism>
<reference evidence="2 3" key="1">
    <citation type="submission" date="2020-04" db="EMBL/GenBank/DDBJ databases">
        <title>Usitatibacter rugosus gen. nov., sp. nov. and Usitatibacter palustris sp. nov., novel members of Usitatibacteraceae fam. nov. within the order Nitrosomonadales isolated from soil.</title>
        <authorList>
            <person name="Huber K.J."/>
            <person name="Neumann-Schaal M."/>
            <person name="Geppert A."/>
            <person name="Luckner M."/>
            <person name="Wanner G."/>
            <person name="Overmann J."/>
        </authorList>
    </citation>
    <scope>NUCLEOTIDE SEQUENCE [LARGE SCALE GENOMIC DNA]</scope>
    <source>
        <strain evidence="2 3">0125_3</strain>
    </source>
</reference>
<dbReference type="AlphaFoldDB" id="A0A6M4GZ24"/>
<protein>
    <recommendedName>
        <fullName evidence="4">DUF2282 domain-containing protein</fullName>
    </recommendedName>
</protein>
<dbReference type="InterPro" id="IPR018740">
    <property type="entry name" value="DUF2282_membr"/>
</dbReference>
<name>A0A6M4GZ24_9PROT</name>
<evidence type="ECO:0000313" key="2">
    <source>
        <dbReference type="EMBL" id="QJR12510.1"/>
    </source>
</evidence>
<dbReference type="RefSeq" id="WP_171094778.1">
    <property type="nucleotide sequence ID" value="NZ_CP053069.1"/>
</dbReference>
<evidence type="ECO:0000313" key="3">
    <source>
        <dbReference type="Proteomes" id="UP000501534"/>
    </source>
</evidence>
<gene>
    <name evidence="2" type="ORF">DSM104443_03596</name>
</gene>
<keyword evidence="3" id="KW-1185">Reference proteome</keyword>
<feature type="signal peptide" evidence="1">
    <location>
        <begin position="1"/>
        <end position="21"/>
    </location>
</feature>
<dbReference type="Pfam" id="PF10048">
    <property type="entry name" value="DUF2282"/>
    <property type="match status" value="1"/>
</dbReference>
<keyword evidence="1" id="KW-0732">Signal</keyword>
<dbReference type="KEGG" id="uru:DSM104443_03596"/>
<dbReference type="EMBL" id="CP053069">
    <property type="protein sequence ID" value="QJR12510.1"/>
    <property type="molecule type" value="Genomic_DNA"/>
</dbReference>
<proteinExistence type="predicted"/>
<evidence type="ECO:0000256" key="1">
    <source>
        <dbReference type="SAM" id="SignalP"/>
    </source>
</evidence>
<dbReference type="Proteomes" id="UP000501534">
    <property type="component" value="Chromosome"/>
</dbReference>